<name>A0A346TPM7_9ABAC</name>
<dbReference type="Proteomes" id="UP000501969">
    <property type="component" value="Segment"/>
</dbReference>
<accession>A0A346TPM7</accession>
<evidence type="ECO:0000313" key="2">
    <source>
        <dbReference type="Proteomes" id="UP000501969"/>
    </source>
</evidence>
<dbReference type="RefSeq" id="YP_010796549.1">
    <property type="nucleotide sequence ID" value="NC_076031.1"/>
</dbReference>
<protein>
    <submittedName>
        <fullName evidence="1">ORF90</fullName>
    </submittedName>
</protein>
<dbReference type="GeneID" id="80534044"/>
<keyword evidence="2" id="KW-1185">Reference proteome</keyword>
<dbReference type="KEGG" id="vg:80534044"/>
<reference evidence="1 2" key="1">
    <citation type="submission" date="2018-03" db="EMBL/GenBank/DDBJ databases">
        <title>Complete genome sequence of a second alphabaculovirus from the true armyworm, Mythimna unipuncta.</title>
        <authorList>
            <person name="Harrison R.L."/>
            <person name="Mowery J.D."/>
            <person name="Bauchan G.R."/>
            <person name="Theilmann D.A."/>
            <person name="Erlandson M.A."/>
        </authorList>
    </citation>
    <scope>NUCLEOTIDE SEQUENCE [LARGE SCALE GENOMIC DNA]</scope>
    <source>
        <strain evidence="1 2">KY310</strain>
    </source>
</reference>
<organism evidence="1 2">
    <name type="scientific">Mythimna unipuncta nucleopolyhedrovirus</name>
    <dbReference type="NCBI Taxonomy" id="447897"/>
    <lineage>
        <taxon>Viruses</taxon>
        <taxon>Viruses incertae sedis</taxon>
        <taxon>Naldaviricetes</taxon>
        <taxon>Lefavirales</taxon>
        <taxon>Baculoviridae</taxon>
        <taxon>Alphabaculovirus</taxon>
    </lineage>
</organism>
<evidence type="ECO:0000313" key="1">
    <source>
        <dbReference type="EMBL" id="AXU41537.1"/>
    </source>
</evidence>
<dbReference type="EMBL" id="MH124167">
    <property type="protein sequence ID" value="AXU41537.1"/>
    <property type="molecule type" value="Genomic_DNA"/>
</dbReference>
<sequence>MTNKLYSETRRGTHTHFLFQHKPFVQINDDAITYFFPPTVKRNHNSLYEVAAVRYRYSRFIIVIIVIIPCFTTKKIKKILNAFECVSIEFNVARMYEMVN</sequence>
<proteinExistence type="predicted"/>